<evidence type="ECO:0000256" key="6">
    <source>
        <dbReference type="SAM" id="Coils"/>
    </source>
</evidence>
<evidence type="ECO:0000313" key="9">
    <source>
        <dbReference type="EMBL" id="USD20966.1"/>
    </source>
</evidence>
<feature type="coiled-coil region" evidence="6">
    <location>
        <begin position="209"/>
        <end position="236"/>
    </location>
</feature>
<keyword evidence="10" id="KW-1185">Reference proteome</keyword>
<dbReference type="PANTHER" id="PTHR30386:SF26">
    <property type="entry name" value="TRANSPORT PROTEIN COMB"/>
    <property type="match status" value="1"/>
</dbReference>
<evidence type="ECO:0000313" key="10">
    <source>
        <dbReference type="Proteomes" id="UP001055658"/>
    </source>
</evidence>
<evidence type="ECO:0000256" key="5">
    <source>
        <dbReference type="ARBA" id="ARBA00023136"/>
    </source>
</evidence>
<evidence type="ECO:0000256" key="1">
    <source>
        <dbReference type="ARBA" id="ARBA00004167"/>
    </source>
</evidence>
<keyword evidence="6" id="KW-0175">Coiled coil</keyword>
<proteinExistence type="inferred from homology"/>
<reference evidence="9" key="1">
    <citation type="submission" date="2022-02" db="EMBL/GenBank/DDBJ databases">
        <title>Coral-associated bacteria.</title>
        <authorList>
            <person name="Tang K."/>
            <person name="Wang X."/>
        </authorList>
    </citation>
    <scope>NUCLEOTIDE SEQUENCE</scope>
    <source>
        <strain evidence="9">SCSIO 43006</strain>
    </source>
</reference>
<feature type="transmembrane region" description="Helical" evidence="7">
    <location>
        <begin position="17"/>
        <end position="40"/>
    </location>
</feature>
<evidence type="ECO:0000256" key="7">
    <source>
        <dbReference type="SAM" id="Phobius"/>
    </source>
</evidence>
<evidence type="ECO:0000256" key="4">
    <source>
        <dbReference type="ARBA" id="ARBA00022989"/>
    </source>
</evidence>
<comment type="subcellular location">
    <subcellularLocation>
        <location evidence="1">Membrane</location>
        <topology evidence="1">Single-pass membrane protein</topology>
    </subcellularLocation>
</comment>
<keyword evidence="4 7" id="KW-1133">Transmembrane helix</keyword>
<comment type="similarity">
    <text evidence="2">Belongs to the membrane fusion protein (MFP) (TC 8.A.1) family.</text>
</comment>
<dbReference type="Pfam" id="PF25917">
    <property type="entry name" value="BSH_RND"/>
    <property type="match status" value="1"/>
</dbReference>
<dbReference type="RefSeq" id="WP_252083369.1">
    <property type="nucleotide sequence ID" value="NZ_CP092418.1"/>
</dbReference>
<feature type="domain" description="Multidrug resistance protein MdtA-like barrel-sandwich hybrid" evidence="8">
    <location>
        <begin position="59"/>
        <end position="276"/>
    </location>
</feature>
<keyword evidence="3 7" id="KW-0812">Transmembrane</keyword>
<dbReference type="InterPro" id="IPR050739">
    <property type="entry name" value="MFP"/>
</dbReference>
<keyword evidence="5 7" id="KW-0472">Membrane</keyword>
<organism evidence="9 10">
    <name type="scientific">Microbulbifer variabilis</name>
    <dbReference type="NCBI Taxonomy" id="266805"/>
    <lineage>
        <taxon>Bacteria</taxon>
        <taxon>Pseudomonadati</taxon>
        <taxon>Pseudomonadota</taxon>
        <taxon>Gammaproteobacteria</taxon>
        <taxon>Cellvibrionales</taxon>
        <taxon>Microbulbiferaceae</taxon>
        <taxon>Microbulbifer</taxon>
    </lineage>
</organism>
<evidence type="ECO:0000256" key="3">
    <source>
        <dbReference type="ARBA" id="ARBA00022692"/>
    </source>
</evidence>
<dbReference type="Gene3D" id="2.40.30.170">
    <property type="match status" value="1"/>
</dbReference>
<dbReference type="PANTHER" id="PTHR30386">
    <property type="entry name" value="MEMBRANE FUSION SUBUNIT OF EMRAB-TOLC MULTIDRUG EFFLUX PUMP"/>
    <property type="match status" value="1"/>
</dbReference>
<accession>A0ABY4V9J5</accession>
<dbReference type="PRINTS" id="PR01490">
    <property type="entry name" value="RTXTOXIND"/>
</dbReference>
<dbReference type="InterPro" id="IPR058625">
    <property type="entry name" value="MdtA-like_BSH"/>
</dbReference>
<name>A0ABY4V9J5_9GAMM</name>
<dbReference type="EMBL" id="CP092418">
    <property type="protein sequence ID" value="USD20966.1"/>
    <property type="molecule type" value="Genomic_DNA"/>
</dbReference>
<dbReference type="Gene3D" id="2.40.50.100">
    <property type="match status" value="2"/>
</dbReference>
<evidence type="ECO:0000256" key="2">
    <source>
        <dbReference type="ARBA" id="ARBA00009477"/>
    </source>
</evidence>
<dbReference type="Proteomes" id="UP001055658">
    <property type="component" value="Chromosome"/>
</dbReference>
<sequence>MPTPFIQTSRAINSDSIYFLALISTLGVFLLLGWGIWFFFKEITVYSVSDQARLEQEQNTVHVSTQSTGRVVAITASLGDTLREGDLLIELDTRAFDLDLDGDLRVSQSLSDQLLGIEREGRLRDKKFTEDDKALSDQLKLLQEQHKLQINNQQIQADVAERYERLLKKQQSSELDYLAAKRTYQQMAMATLASKAAIRATHDRREQLASEYQLSMSELEQRRADLQRQLAEVDTRIQQSTLAVDEQRLRAPISGKLASLADIQEGEVLVAGQQIATLQAEGNITVQAFFSPALALGHIRSGQSARVKLDGFSWARYGQLQARVERVASAVQKGKILIELSLRGEIPPQLPLLHDLPARVEIATGVKTPYQLLLQSAGDFLSGQAESSVNSLETL</sequence>
<dbReference type="SUPFAM" id="SSF111369">
    <property type="entry name" value="HlyD-like secretion proteins"/>
    <property type="match status" value="1"/>
</dbReference>
<evidence type="ECO:0000259" key="8">
    <source>
        <dbReference type="Pfam" id="PF25917"/>
    </source>
</evidence>
<gene>
    <name evidence="9" type="ORF">MJO52_18170</name>
</gene>
<dbReference type="Gene3D" id="1.10.287.470">
    <property type="entry name" value="Helix hairpin bin"/>
    <property type="match status" value="1"/>
</dbReference>
<protein>
    <submittedName>
        <fullName evidence="9">HlyD family secretion protein</fullName>
    </submittedName>
</protein>